<keyword evidence="1" id="KW-1185">Reference proteome</keyword>
<dbReference type="Proteomes" id="UP000694844">
    <property type="component" value="Chromosome 3"/>
</dbReference>
<name>A0A8B8D5P9_CRAVI</name>
<organism evidence="1 2">
    <name type="scientific">Crassostrea virginica</name>
    <name type="common">Eastern oyster</name>
    <dbReference type="NCBI Taxonomy" id="6565"/>
    <lineage>
        <taxon>Eukaryota</taxon>
        <taxon>Metazoa</taxon>
        <taxon>Spiralia</taxon>
        <taxon>Lophotrochozoa</taxon>
        <taxon>Mollusca</taxon>
        <taxon>Bivalvia</taxon>
        <taxon>Autobranchia</taxon>
        <taxon>Pteriomorphia</taxon>
        <taxon>Ostreida</taxon>
        <taxon>Ostreoidea</taxon>
        <taxon>Ostreidae</taxon>
        <taxon>Crassostrea</taxon>
    </lineage>
</organism>
<proteinExistence type="predicted"/>
<gene>
    <name evidence="2" type="primary">LOC111124425</name>
</gene>
<accession>A0A8B8D5P9</accession>
<protein>
    <submittedName>
        <fullName evidence="2">Uncharacterized protein LOC111124425</fullName>
    </submittedName>
</protein>
<evidence type="ECO:0000313" key="1">
    <source>
        <dbReference type="Proteomes" id="UP000694844"/>
    </source>
</evidence>
<reference evidence="2" key="1">
    <citation type="submission" date="2025-08" db="UniProtKB">
        <authorList>
            <consortium name="RefSeq"/>
        </authorList>
    </citation>
    <scope>IDENTIFICATION</scope>
    <source>
        <tissue evidence="2">Whole sample</tissue>
    </source>
</reference>
<sequence>MCTTDRSLHITDMQRMQKLTETELTIMIANHFLGKLATSTCYVVDKNCTRKNGDKCFCGDESCKMTGQYGDTSVGNVDVWHGNLDIVINNDLPVELLEDVPDSPGGKSDVEIKKRKNMSSSSCNPVFKIGRQLRLHRILVLVQHRE</sequence>
<dbReference type="RefSeq" id="XP_022322985.1">
    <property type="nucleotide sequence ID" value="XM_022467277.1"/>
</dbReference>
<evidence type="ECO:0000313" key="2">
    <source>
        <dbReference type="RefSeq" id="XP_022322985.1"/>
    </source>
</evidence>
<dbReference type="GeneID" id="111124425"/>
<dbReference type="KEGG" id="cvn:111124425"/>
<dbReference type="AlphaFoldDB" id="A0A8B8D5P9"/>
<dbReference type="OrthoDB" id="6206084at2759"/>